<feature type="chain" id="PRO_5046336548" description="DUF4810 domain-containing protein" evidence="2">
    <location>
        <begin position="26"/>
        <end position="146"/>
    </location>
</feature>
<feature type="region of interest" description="Disordered" evidence="1">
    <location>
        <begin position="118"/>
        <end position="146"/>
    </location>
</feature>
<evidence type="ECO:0008006" key="5">
    <source>
        <dbReference type="Google" id="ProtNLM"/>
    </source>
</evidence>
<dbReference type="Pfam" id="PF16068">
    <property type="entry name" value="DUF4810"/>
    <property type="match status" value="1"/>
</dbReference>
<feature type="compositionally biased region" description="Low complexity" evidence="1">
    <location>
        <begin position="129"/>
        <end position="146"/>
    </location>
</feature>
<keyword evidence="2" id="KW-0732">Signal</keyword>
<gene>
    <name evidence="3" type="ORF">LMG32289_04388</name>
</gene>
<dbReference type="PROSITE" id="PS51257">
    <property type="entry name" value="PROKAR_LIPOPROTEIN"/>
    <property type="match status" value="1"/>
</dbReference>
<dbReference type="Proteomes" id="UP000706525">
    <property type="component" value="Unassembled WGS sequence"/>
</dbReference>
<sequence>MIKLLKSGAAMSVAIAGALALSACAPQTKYAWGSYEPALYSYYKTPGAADAFGEQLNKVITTAEAHNGKVPPGMYAEYGNILLEQGKRKDAIVFFEKEKAAWPESTVLMTRMVALANTQDSGKPRPDAPAKQASATQPAADAATTK</sequence>
<keyword evidence="4" id="KW-1185">Reference proteome</keyword>
<accession>A0ABM8XH89</accession>
<dbReference type="RefSeq" id="WP_223992029.1">
    <property type="nucleotide sequence ID" value="NZ_CAJZAG010000008.1"/>
</dbReference>
<feature type="signal peptide" evidence="2">
    <location>
        <begin position="1"/>
        <end position="25"/>
    </location>
</feature>
<evidence type="ECO:0000313" key="4">
    <source>
        <dbReference type="Proteomes" id="UP000706525"/>
    </source>
</evidence>
<name>A0ABM8XH89_9BURK</name>
<reference evidence="3 4" key="1">
    <citation type="submission" date="2021-08" db="EMBL/GenBank/DDBJ databases">
        <authorList>
            <person name="Peeters C."/>
        </authorList>
    </citation>
    <scope>NUCLEOTIDE SEQUENCE [LARGE SCALE GENOMIC DNA]</scope>
    <source>
        <strain evidence="3 4">LMG 32289</strain>
    </source>
</reference>
<evidence type="ECO:0000256" key="1">
    <source>
        <dbReference type="SAM" id="MobiDB-lite"/>
    </source>
</evidence>
<comment type="caution">
    <text evidence="3">The sequence shown here is derived from an EMBL/GenBank/DDBJ whole genome shotgun (WGS) entry which is preliminary data.</text>
</comment>
<proteinExistence type="predicted"/>
<dbReference type="EMBL" id="CAJZAG010000008">
    <property type="protein sequence ID" value="CAG9179532.1"/>
    <property type="molecule type" value="Genomic_DNA"/>
</dbReference>
<evidence type="ECO:0000313" key="3">
    <source>
        <dbReference type="EMBL" id="CAG9179532.1"/>
    </source>
</evidence>
<dbReference type="InterPro" id="IPR014508">
    <property type="entry name" value="UCP020555_TPR-like"/>
</dbReference>
<organism evidence="3 4">
    <name type="scientific">Cupriavidus pampae</name>
    <dbReference type="NCBI Taxonomy" id="659251"/>
    <lineage>
        <taxon>Bacteria</taxon>
        <taxon>Pseudomonadati</taxon>
        <taxon>Pseudomonadota</taxon>
        <taxon>Betaproteobacteria</taxon>
        <taxon>Burkholderiales</taxon>
        <taxon>Burkholderiaceae</taxon>
        <taxon>Cupriavidus</taxon>
    </lineage>
</organism>
<evidence type="ECO:0000256" key="2">
    <source>
        <dbReference type="SAM" id="SignalP"/>
    </source>
</evidence>
<protein>
    <recommendedName>
        <fullName evidence="5">DUF4810 domain-containing protein</fullName>
    </recommendedName>
</protein>